<dbReference type="Gene3D" id="3.90.79.10">
    <property type="entry name" value="Nucleoside Triphosphate Pyrophosphohydrolase"/>
    <property type="match status" value="1"/>
</dbReference>
<evidence type="ECO:0000313" key="8">
    <source>
        <dbReference type="Proteomes" id="UP000219612"/>
    </source>
</evidence>
<comment type="cofactor">
    <cofactor evidence="1">
        <name>Mg(2+)</name>
        <dbReference type="ChEBI" id="CHEBI:18420"/>
    </cofactor>
</comment>
<evidence type="ECO:0000256" key="5">
    <source>
        <dbReference type="RuleBase" id="RU003476"/>
    </source>
</evidence>
<comment type="similarity">
    <text evidence="2 5">Belongs to the Nudix hydrolase family.</text>
</comment>
<dbReference type="Pfam" id="PF00293">
    <property type="entry name" value="NUDIX"/>
    <property type="match status" value="1"/>
</dbReference>
<keyword evidence="4" id="KW-0460">Magnesium</keyword>
<dbReference type="PROSITE" id="PS00893">
    <property type="entry name" value="NUDIX_BOX"/>
    <property type="match status" value="1"/>
</dbReference>
<proteinExistence type="inferred from homology"/>
<keyword evidence="8" id="KW-1185">Reference proteome</keyword>
<reference evidence="7 8" key="1">
    <citation type="submission" date="2017-09" db="EMBL/GenBank/DDBJ databases">
        <authorList>
            <person name="Ehlers B."/>
            <person name="Leendertz F.H."/>
        </authorList>
    </citation>
    <scope>NUCLEOTIDE SEQUENCE [LARGE SCALE GENOMIC DNA]</scope>
    <source>
        <strain evidence="7 8">CGMCC 4.6857</strain>
    </source>
</reference>
<evidence type="ECO:0000256" key="2">
    <source>
        <dbReference type="ARBA" id="ARBA00005582"/>
    </source>
</evidence>
<sequence>MPDRFLHCTFCGARFGAVRDWPRRCGACGETTYRNPAPVGVAVQPVGGGLLTVRRAIPPAAGKLALPGGFIDFGEAWPEAVVRELFEETGLQANPSEVRLYDTLSAPDGTLLVFGLLPPLAHVSDMPLSEPNDESLGWQILAAPEELGFTLHTAIANRWFASR</sequence>
<evidence type="ECO:0000313" key="7">
    <source>
        <dbReference type="EMBL" id="SNY23156.1"/>
    </source>
</evidence>
<dbReference type="OrthoDB" id="5417595at2"/>
<dbReference type="RefSeq" id="WP_097318793.1">
    <property type="nucleotide sequence ID" value="NZ_OBDY01000002.1"/>
</dbReference>
<dbReference type="InterPro" id="IPR020084">
    <property type="entry name" value="NUDIX_hydrolase_CS"/>
</dbReference>
<organism evidence="7 8">
    <name type="scientific">Paractinoplanes atraurantiacus</name>
    <dbReference type="NCBI Taxonomy" id="1036182"/>
    <lineage>
        <taxon>Bacteria</taxon>
        <taxon>Bacillati</taxon>
        <taxon>Actinomycetota</taxon>
        <taxon>Actinomycetes</taxon>
        <taxon>Micromonosporales</taxon>
        <taxon>Micromonosporaceae</taxon>
        <taxon>Paractinoplanes</taxon>
    </lineage>
</organism>
<dbReference type="AlphaFoldDB" id="A0A285GKY3"/>
<evidence type="ECO:0000256" key="1">
    <source>
        <dbReference type="ARBA" id="ARBA00001946"/>
    </source>
</evidence>
<dbReference type="InterPro" id="IPR020476">
    <property type="entry name" value="Nudix_hydrolase"/>
</dbReference>
<evidence type="ECO:0000256" key="3">
    <source>
        <dbReference type="ARBA" id="ARBA00022801"/>
    </source>
</evidence>
<dbReference type="PANTHER" id="PTHR43222:SF12">
    <property type="entry name" value="NUDIX HYDROLASE"/>
    <property type="match status" value="1"/>
</dbReference>
<evidence type="ECO:0000259" key="6">
    <source>
        <dbReference type="PROSITE" id="PS51462"/>
    </source>
</evidence>
<feature type="domain" description="Nudix hydrolase" evidence="6">
    <location>
        <begin position="32"/>
        <end position="163"/>
    </location>
</feature>
<dbReference type="GO" id="GO:0016787">
    <property type="term" value="F:hydrolase activity"/>
    <property type="evidence" value="ECO:0007669"/>
    <property type="project" value="UniProtKB-KW"/>
</dbReference>
<dbReference type="Proteomes" id="UP000219612">
    <property type="component" value="Unassembled WGS sequence"/>
</dbReference>
<evidence type="ECO:0000256" key="4">
    <source>
        <dbReference type="ARBA" id="ARBA00022842"/>
    </source>
</evidence>
<keyword evidence="3 5" id="KW-0378">Hydrolase</keyword>
<gene>
    <name evidence="7" type="ORF">SAMN05421748_1021</name>
</gene>
<protein>
    <submittedName>
        <fullName evidence="7">NUDIX domain-containing protein</fullName>
    </submittedName>
</protein>
<dbReference type="PRINTS" id="PR00502">
    <property type="entry name" value="NUDIXFAMILY"/>
</dbReference>
<dbReference type="PANTHER" id="PTHR43222">
    <property type="entry name" value="NUDIX HYDROLASE 23"/>
    <property type="match status" value="1"/>
</dbReference>
<name>A0A285GKY3_9ACTN</name>
<dbReference type="PROSITE" id="PS51462">
    <property type="entry name" value="NUDIX"/>
    <property type="match status" value="1"/>
</dbReference>
<accession>A0A285GKY3</accession>
<dbReference type="InterPro" id="IPR015797">
    <property type="entry name" value="NUDIX_hydrolase-like_dom_sf"/>
</dbReference>
<dbReference type="SUPFAM" id="SSF55811">
    <property type="entry name" value="Nudix"/>
    <property type="match status" value="1"/>
</dbReference>
<dbReference type="InterPro" id="IPR000086">
    <property type="entry name" value="NUDIX_hydrolase_dom"/>
</dbReference>
<dbReference type="EMBL" id="OBDY01000002">
    <property type="protein sequence ID" value="SNY23156.1"/>
    <property type="molecule type" value="Genomic_DNA"/>
</dbReference>